<dbReference type="InterPro" id="IPR050234">
    <property type="entry name" value="Nuclear_hormone_rcpt_NR1"/>
</dbReference>
<dbReference type="GO" id="GO:0000122">
    <property type="term" value="P:negative regulation of transcription by RNA polymerase II"/>
    <property type="evidence" value="ECO:0007669"/>
    <property type="project" value="TreeGrafter"/>
</dbReference>
<evidence type="ECO:0000313" key="13">
    <source>
        <dbReference type="Proteomes" id="UP001381693"/>
    </source>
</evidence>
<sequence>METATVPSATAASVDGVSLPSFPSTSYWYDAHSSIGLAVYPPGTSYSGTSYSYKHDHCEPKSLVNDSGRHIVDAWVDGLHPGSSTKNNYESSYWSESHTQGGYASPCNLTGDNLEYEAMEVMAPDISCQQDVNPNEGSIYSVESVPSEEVDDRLTNTSVASSEEFYPQSNSSSDFIICSSANNNKKHTQDPVANADEAKKNLKRQKKEVKEKVKEEKRCGVCGDAARSMHFGGMACDSCKAFFRRSVQSGAYKNFQCPENEQCPISKQNRKVCQYCRFKKSQENGMEISWVMSETDRMTLWKNRLAKQRHVQEEKIREEVYGDLPRGLDPEEADKLKNLAGLQEATFSSIPYPEDCHGDRVESLANLFVCICKKLGLFFNKVEDFAEVCKADQALLLKNGIGMSIYLHGAYMYDYENEIWPSASIKESLKIPPVSMCTLKKFTVFPEAFDAIMKFYTKYGREMKDEIILALMCVIAFFQPDDPSFLYPGKIQDIQVRYLEHLRHYLLAKEGENGVKATFPKLLVGLADIREILEFHSKVDIKPTINHQQIATQSNLKSQMAALQDLFCKGAKGFFPEFSSVLTASEKQHSMWKRNEKASSRRHRQRSGALLRTDQLYHPHTNQIFGGDPRTDMVLTNPMDQIDRFMKKHKLSIAQVTELADTDQSSSAVRPKYFKRSSHDFDKCRITSSDDNSSLQVEHWPSGRLQHVSQNGSSNWGNHSSVIEKKRAVEILCDILKHISCSDDDEDDILLQSLKQNLPPHLLNNLAQNFSTV</sequence>
<reference evidence="12 13" key="1">
    <citation type="submission" date="2023-11" db="EMBL/GenBank/DDBJ databases">
        <title>Halocaridina rubra genome assembly.</title>
        <authorList>
            <person name="Smith C."/>
        </authorList>
    </citation>
    <scope>NUCLEOTIDE SEQUENCE [LARGE SCALE GENOMIC DNA]</scope>
    <source>
        <strain evidence="12">EP-1</strain>
        <tissue evidence="12">Whole</tissue>
    </source>
</reference>
<dbReference type="InterPro" id="IPR001628">
    <property type="entry name" value="Znf_hrmn_rcpt"/>
</dbReference>
<keyword evidence="8" id="KW-0539">Nucleus</keyword>
<dbReference type="GO" id="GO:0008270">
    <property type="term" value="F:zinc ion binding"/>
    <property type="evidence" value="ECO:0007669"/>
    <property type="project" value="UniProtKB-KW"/>
</dbReference>
<evidence type="ECO:0000259" key="11">
    <source>
        <dbReference type="PROSITE" id="PS51843"/>
    </source>
</evidence>
<dbReference type="Pfam" id="PF00105">
    <property type="entry name" value="zf-C4"/>
    <property type="match status" value="1"/>
</dbReference>
<keyword evidence="7" id="KW-0675">Receptor</keyword>
<dbReference type="GO" id="GO:0030154">
    <property type="term" value="P:cell differentiation"/>
    <property type="evidence" value="ECO:0007669"/>
    <property type="project" value="TreeGrafter"/>
</dbReference>
<evidence type="ECO:0000256" key="2">
    <source>
        <dbReference type="ARBA" id="ARBA00022771"/>
    </source>
</evidence>
<dbReference type="PANTHER" id="PTHR24082">
    <property type="entry name" value="NUCLEAR HORMONE RECEPTOR"/>
    <property type="match status" value="1"/>
</dbReference>
<dbReference type="Proteomes" id="UP001381693">
    <property type="component" value="Unassembled WGS sequence"/>
</dbReference>
<evidence type="ECO:0000256" key="7">
    <source>
        <dbReference type="ARBA" id="ARBA00023170"/>
    </source>
</evidence>
<keyword evidence="2" id="KW-0863">Zinc-finger</keyword>
<keyword evidence="13" id="KW-1185">Reference proteome</keyword>
<evidence type="ECO:0000313" key="12">
    <source>
        <dbReference type="EMBL" id="KAK7076529.1"/>
    </source>
</evidence>
<evidence type="ECO:0000256" key="6">
    <source>
        <dbReference type="ARBA" id="ARBA00023163"/>
    </source>
</evidence>
<accession>A0AAN8XBW5</accession>
<dbReference type="SMART" id="SM00399">
    <property type="entry name" value="ZnF_C4"/>
    <property type="match status" value="1"/>
</dbReference>
<dbReference type="SUPFAM" id="SSF57716">
    <property type="entry name" value="Glucocorticoid receptor-like (DNA-binding domain)"/>
    <property type="match status" value="1"/>
</dbReference>
<dbReference type="InterPro" id="IPR013088">
    <property type="entry name" value="Znf_NHR/GATA"/>
</dbReference>
<dbReference type="PROSITE" id="PS00031">
    <property type="entry name" value="NUCLEAR_REC_DBD_1"/>
    <property type="match status" value="1"/>
</dbReference>
<dbReference type="Gene3D" id="3.30.50.10">
    <property type="entry name" value="Erythroid Transcription Factor GATA-1, subunit A"/>
    <property type="match status" value="1"/>
</dbReference>
<proteinExistence type="predicted"/>
<dbReference type="EMBL" id="JAXCGZ010009635">
    <property type="protein sequence ID" value="KAK7076529.1"/>
    <property type="molecule type" value="Genomic_DNA"/>
</dbReference>
<keyword evidence="9" id="KW-0175">Coiled coil</keyword>
<dbReference type="PANTHER" id="PTHR24082:SF482">
    <property type="entry name" value="NUCLEAR RECEPTOR"/>
    <property type="match status" value="1"/>
</dbReference>
<organism evidence="12 13">
    <name type="scientific">Halocaridina rubra</name>
    <name type="common">Hawaiian red shrimp</name>
    <dbReference type="NCBI Taxonomy" id="373956"/>
    <lineage>
        <taxon>Eukaryota</taxon>
        <taxon>Metazoa</taxon>
        <taxon>Ecdysozoa</taxon>
        <taxon>Arthropoda</taxon>
        <taxon>Crustacea</taxon>
        <taxon>Multicrustacea</taxon>
        <taxon>Malacostraca</taxon>
        <taxon>Eumalacostraca</taxon>
        <taxon>Eucarida</taxon>
        <taxon>Decapoda</taxon>
        <taxon>Pleocyemata</taxon>
        <taxon>Caridea</taxon>
        <taxon>Atyoidea</taxon>
        <taxon>Atyidae</taxon>
        <taxon>Halocaridina</taxon>
    </lineage>
</organism>
<evidence type="ECO:0000256" key="8">
    <source>
        <dbReference type="ARBA" id="ARBA00023242"/>
    </source>
</evidence>
<protein>
    <submittedName>
        <fullName evidence="12">Uncharacterized protein</fullName>
    </submittedName>
</protein>
<dbReference type="Gene3D" id="1.10.565.10">
    <property type="entry name" value="Retinoid X Receptor"/>
    <property type="match status" value="1"/>
</dbReference>
<dbReference type="GO" id="GO:0045944">
    <property type="term" value="P:positive regulation of transcription by RNA polymerase II"/>
    <property type="evidence" value="ECO:0007669"/>
    <property type="project" value="TreeGrafter"/>
</dbReference>
<keyword evidence="4" id="KW-0805">Transcription regulation</keyword>
<dbReference type="PRINTS" id="PR00047">
    <property type="entry name" value="STROIDFINGER"/>
</dbReference>
<evidence type="ECO:0000259" key="10">
    <source>
        <dbReference type="PROSITE" id="PS51030"/>
    </source>
</evidence>
<dbReference type="PROSITE" id="PS51843">
    <property type="entry name" value="NR_LBD"/>
    <property type="match status" value="1"/>
</dbReference>
<comment type="caution">
    <text evidence="12">The sequence shown here is derived from an EMBL/GenBank/DDBJ whole genome shotgun (WGS) entry which is preliminary data.</text>
</comment>
<feature type="coiled-coil region" evidence="9">
    <location>
        <begin position="192"/>
        <end position="219"/>
    </location>
</feature>
<name>A0AAN8XBW5_HALRR</name>
<evidence type="ECO:0000256" key="4">
    <source>
        <dbReference type="ARBA" id="ARBA00023015"/>
    </source>
</evidence>
<dbReference type="InterPro" id="IPR000536">
    <property type="entry name" value="Nucl_hrmn_rcpt_lig-bd"/>
</dbReference>
<keyword evidence="3" id="KW-0862">Zinc</keyword>
<evidence type="ECO:0000256" key="1">
    <source>
        <dbReference type="ARBA" id="ARBA00022723"/>
    </source>
</evidence>
<dbReference type="SMART" id="SM00430">
    <property type="entry name" value="HOLI"/>
    <property type="match status" value="1"/>
</dbReference>
<keyword evidence="5" id="KW-0238">DNA-binding</keyword>
<dbReference type="AlphaFoldDB" id="A0AAN8XBW5"/>
<dbReference type="SUPFAM" id="SSF48508">
    <property type="entry name" value="Nuclear receptor ligand-binding domain"/>
    <property type="match status" value="1"/>
</dbReference>
<dbReference type="InterPro" id="IPR035500">
    <property type="entry name" value="NHR-like_dom_sf"/>
</dbReference>
<evidence type="ECO:0000256" key="5">
    <source>
        <dbReference type="ARBA" id="ARBA00023125"/>
    </source>
</evidence>
<gene>
    <name evidence="12" type="ORF">SK128_000649</name>
</gene>
<feature type="domain" description="NR LBD" evidence="11">
    <location>
        <begin position="331"/>
        <end position="562"/>
    </location>
</feature>
<dbReference type="PROSITE" id="PS51030">
    <property type="entry name" value="NUCLEAR_REC_DBD_2"/>
    <property type="match status" value="1"/>
</dbReference>
<dbReference type="GO" id="GO:0000978">
    <property type="term" value="F:RNA polymerase II cis-regulatory region sequence-specific DNA binding"/>
    <property type="evidence" value="ECO:0007669"/>
    <property type="project" value="TreeGrafter"/>
</dbReference>
<feature type="domain" description="Nuclear receptor" evidence="10">
    <location>
        <begin position="216"/>
        <end position="293"/>
    </location>
</feature>
<dbReference type="GO" id="GO:0004879">
    <property type="term" value="F:nuclear receptor activity"/>
    <property type="evidence" value="ECO:0007669"/>
    <property type="project" value="TreeGrafter"/>
</dbReference>
<evidence type="ECO:0000256" key="9">
    <source>
        <dbReference type="SAM" id="Coils"/>
    </source>
</evidence>
<evidence type="ECO:0000256" key="3">
    <source>
        <dbReference type="ARBA" id="ARBA00022833"/>
    </source>
</evidence>
<keyword evidence="6" id="KW-0804">Transcription</keyword>
<keyword evidence="1" id="KW-0479">Metal-binding</keyword>